<feature type="domain" description="Peptidase M16 middle/third" evidence="10">
    <location>
        <begin position="384"/>
        <end position="671"/>
    </location>
</feature>
<evidence type="ECO:0000313" key="13">
    <source>
        <dbReference type="Proteomes" id="UP001209570"/>
    </source>
</evidence>
<evidence type="ECO:0000259" key="10">
    <source>
        <dbReference type="Pfam" id="PF16187"/>
    </source>
</evidence>
<proteinExistence type="inferred from homology"/>
<feature type="domain" description="Peptidase M16 C-terminal" evidence="9">
    <location>
        <begin position="192"/>
        <end position="377"/>
    </location>
</feature>
<sequence length="997" mass="112055">MTPPPQVVLSADGIHVSSLDDRAYRYVELPNGLHALLVSDPETESASAAMDVAVGFHSDPAELPGLAHFCEHMLFLGTAKYPDENSYSAFLHAHGGSSNAFTAARHTNYYFDVGAAHLAAALDRFAQFFVAPLFTASATDRELSAVDAEFKNYLHDDYWRLNQLHRGRGNPRHPFARFGVGHRETLRAAGVRDALLQFYESFYVAHLMRLVVYGREDLSTLERWVRDGFSAVRDDPAVVVPRFRGLGGPFTDEQLGRRIDVLPVKDLQLVVVGWVVPPLYGRDEDGGFTEQHTAMLAHLLGHEGRGSLLSLLKRHAWVTTLHAGVDEEHDEFAYFSVTFEATADGIAHVDEIVAALFQCLALLRAAPVERWVFDEQQALAVMHFLFQSKQSPMGYASSLAGNLHRYARRDVLTQNALYFPPDAAHVAQLLTWLSPERMRLLVVSKSLEPVVNQEERWYGTRFRDEPLARELLARWAAPAPNDALSLPARNELVATDFSLLDAERVAPAAALHAPQRLRDDAWTRLWYRADVRFRKPRTHAALTFYSPAVNASPLAYVLSDLVVLCVQDELTEYAYDASLAGLHYDLAVQGASVHLGAVGFSAKLPLLVRRVVETMAALATTLTRETLDRVLQAARRDYDNLRLDEAYRVAMHDNHALLGDGHWRVEDLVAAIAQVDLAMVRRHSRRLWDQCFLEAFVYGNVYAGDAQALVDDVLARLPPHARPVLPSQHARWLARLHRLPDGVECVWRRRHPNAENPNCALDAMYQIGVETLRDRVTLALLSTIVQEPFFHQLRTTEQLGYTVFSTPGRQGGVQWLRLLVQSNVASPEYLVQRVEAFWAALRRSLEHEMTDEQLAQHIATIVKSYAEKPKSQEEEVQDASYEIAIREYQFDRKARLAELVQTVRRNDLLQFVDRFIMSDAPERKLLSVRVYGQGFPLPELSPSTQQQQQQHEQATATALVAAWSLAETASSVHVIQDIAEFKQQLPLYGSLASAARL</sequence>
<dbReference type="InterPro" id="IPR011249">
    <property type="entry name" value="Metalloenz_LuxS/M16"/>
</dbReference>
<gene>
    <name evidence="12" type="ORF">P43SY_005671</name>
</gene>
<dbReference type="SUPFAM" id="SSF63411">
    <property type="entry name" value="LuxS/MPP-like metallohydrolase"/>
    <property type="match status" value="4"/>
</dbReference>
<dbReference type="Pfam" id="PF00675">
    <property type="entry name" value="Peptidase_M16"/>
    <property type="match status" value="1"/>
</dbReference>
<keyword evidence="6" id="KW-0482">Metalloprotease</keyword>
<feature type="domain" description="Peptidase M16 N-terminal" evidence="8">
    <location>
        <begin position="36"/>
        <end position="171"/>
    </location>
</feature>
<protein>
    <recommendedName>
        <fullName evidence="14">Insulin-degrading-like enzyme, metalloprotease family M16A</fullName>
    </recommendedName>
</protein>
<evidence type="ECO:0000256" key="1">
    <source>
        <dbReference type="ARBA" id="ARBA00007261"/>
    </source>
</evidence>
<evidence type="ECO:0000313" key="12">
    <source>
        <dbReference type="EMBL" id="KAJ0395754.1"/>
    </source>
</evidence>
<dbReference type="InterPro" id="IPR001431">
    <property type="entry name" value="Pept_M16_Zn_BS"/>
</dbReference>
<evidence type="ECO:0000259" key="11">
    <source>
        <dbReference type="Pfam" id="PF22456"/>
    </source>
</evidence>
<evidence type="ECO:0000256" key="2">
    <source>
        <dbReference type="ARBA" id="ARBA00022670"/>
    </source>
</evidence>
<evidence type="ECO:0000256" key="5">
    <source>
        <dbReference type="ARBA" id="ARBA00022833"/>
    </source>
</evidence>
<dbReference type="FunFam" id="3.30.830.10:FF:000005">
    <property type="entry name" value="nardilysin isoform X1"/>
    <property type="match status" value="1"/>
</dbReference>
<dbReference type="InterPro" id="IPR054734">
    <property type="entry name" value="PqqF-like_C_4"/>
</dbReference>
<dbReference type="FunFam" id="3.30.830.10:FF:000004">
    <property type="entry name" value="Putative insulin-degrading enzyme"/>
    <property type="match status" value="1"/>
</dbReference>
<dbReference type="AlphaFoldDB" id="A0AAD5LF03"/>
<name>A0AAD5LF03_PYTIN</name>
<dbReference type="EMBL" id="JAKCXM010000326">
    <property type="protein sequence ID" value="KAJ0395754.1"/>
    <property type="molecule type" value="Genomic_DNA"/>
</dbReference>
<organism evidence="12 13">
    <name type="scientific">Pythium insidiosum</name>
    <name type="common">Pythiosis disease agent</name>
    <dbReference type="NCBI Taxonomy" id="114742"/>
    <lineage>
        <taxon>Eukaryota</taxon>
        <taxon>Sar</taxon>
        <taxon>Stramenopiles</taxon>
        <taxon>Oomycota</taxon>
        <taxon>Peronosporomycetes</taxon>
        <taxon>Pythiales</taxon>
        <taxon>Pythiaceae</taxon>
        <taxon>Pythium</taxon>
    </lineage>
</organism>
<evidence type="ECO:0000256" key="4">
    <source>
        <dbReference type="ARBA" id="ARBA00022801"/>
    </source>
</evidence>
<evidence type="ECO:0000259" key="8">
    <source>
        <dbReference type="Pfam" id="PF00675"/>
    </source>
</evidence>
<feature type="domain" description="Coenzyme PQQ synthesis protein F-like C-terminal lobe" evidence="11">
    <location>
        <begin position="780"/>
        <end position="878"/>
    </location>
</feature>
<dbReference type="InterPro" id="IPR050626">
    <property type="entry name" value="Peptidase_M16"/>
</dbReference>
<dbReference type="Pfam" id="PF22456">
    <property type="entry name" value="PqqF-like_C_4"/>
    <property type="match status" value="1"/>
</dbReference>
<comment type="similarity">
    <text evidence="1 7">Belongs to the peptidase M16 family.</text>
</comment>
<accession>A0AAD5LF03</accession>
<dbReference type="GO" id="GO:0004222">
    <property type="term" value="F:metalloendopeptidase activity"/>
    <property type="evidence" value="ECO:0007669"/>
    <property type="project" value="InterPro"/>
</dbReference>
<reference evidence="12" key="1">
    <citation type="submission" date="2021-12" db="EMBL/GenBank/DDBJ databases">
        <title>Prjna785345.</title>
        <authorList>
            <person name="Rujirawat T."/>
            <person name="Krajaejun T."/>
        </authorList>
    </citation>
    <scope>NUCLEOTIDE SEQUENCE</scope>
    <source>
        <strain evidence="12">Pi057C3</strain>
    </source>
</reference>
<dbReference type="PROSITE" id="PS00143">
    <property type="entry name" value="INSULINASE"/>
    <property type="match status" value="1"/>
</dbReference>
<dbReference type="GO" id="GO:0051603">
    <property type="term" value="P:proteolysis involved in protein catabolic process"/>
    <property type="evidence" value="ECO:0007669"/>
    <property type="project" value="TreeGrafter"/>
</dbReference>
<dbReference type="Pfam" id="PF16187">
    <property type="entry name" value="Peptidase_M16_M"/>
    <property type="match status" value="1"/>
</dbReference>
<dbReference type="Pfam" id="PF05193">
    <property type="entry name" value="Peptidase_M16_C"/>
    <property type="match status" value="1"/>
</dbReference>
<keyword evidence="2" id="KW-0645">Protease</keyword>
<dbReference type="PANTHER" id="PTHR43690:SF18">
    <property type="entry name" value="INSULIN-DEGRADING ENZYME-RELATED"/>
    <property type="match status" value="1"/>
</dbReference>
<dbReference type="InterPro" id="IPR007863">
    <property type="entry name" value="Peptidase_M16_C"/>
</dbReference>
<evidence type="ECO:0000256" key="3">
    <source>
        <dbReference type="ARBA" id="ARBA00022723"/>
    </source>
</evidence>
<dbReference type="GO" id="GO:0046872">
    <property type="term" value="F:metal ion binding"/>
    <property type="evidence" value="ECO:0007669"/>
    <property type="project" value="UniProtKB-KW"/>
</dbReference>
<dbReference type="Proteomes" id="UP001209570">
    <property type="component" value="Unassembled WGS sequence"/>
</dbReference>
<evidence type="ECO:0000256" key="7">
    <source>
        <dbReference type="RuleBase" id="RU004447"/>
    </source>
</evidence>
<dbReference type="InterPro" id="IPR011765">
    <property type="entry name" value="Pept_M16_N"/>
</dbReference>
<dbReference type="GO" id="GO:0043171">
    <property type="term" value="P:peptide catabolic process"/>
    <property type="evidence" value="ECO:0007669"/>
    <property type="project" value="TreeGrafter"/>
</dbReference>
<comment type="caution">
    <text evidence="12">The sequence shown here is derived from an EMBL/GenBank/DDBJ whole genome shotgun (WGS) entry which is preliminary data.</text>
</comment>
<keyword evidence="4" id="KW-0378">Hydrolase</keyword>
<keyword evidence="5" id="KW-0862">Zinc</keyword>
<evidence type="ECO:0000256" key="6">
    <source>
        <dbReference type="ARBA" id="ARBA00023049"/>
    </source>
</evidence>
<dbReference type="Gene3D" id="3.30.830.10">
    <property type="entry name" value="Metalloenzyme, LuxS/M16 peptidase-like"/>
    <property type="match status" value="4"/>
</dbReference>
<dbReference type="GO" id="GO:0005739">
    <property type="term" value="C:mitochondrion"/>
    <property type="evidence" value="ECO:0007669"/>
    <property type="project" value="TreeGrafter"/>
</dbReference>
<dbReference type="InterPro" id="IPR032632">
    <property type="entry name" value="Peptidase_M16_M"/>
</dbReference>
<keyword evidence="13" id="KW-1185">Reference proteome</keyword>
<evidence type="ECO:0000259" key="9">
    <source>
        <dbReference type="Pfam" id="PF05193"/>
    </source>
</evidence>
<dbReference type="PANTHER" id="PTHR43690">
    <property type="entry name" value="NARDILYSIN"/>
    <property type="match status" value="1"/>
</dbReference>
<evidence type="ECO:0008006" key="14">
    <source>
        <dbReference type="Google" id="ProtNLM"/>
    </source>
</evidence>
<keyword evidence="3" id="KW-0479">Metal-binding</keyword>
<dbReference type="GO" id="GO:0005829">
    <property type="term" value="C:cytosol"/>
    <property type="evidence" value="ECO:0007669"/>
    <property type="project" value="TreeGrafter"/>
</dbReference>